<feature type="domain" description="GFO/IDH/MocA-like oxidoreductase" evidence="7">
    <location>
        <begin position="147"/>
        <end position="273"/>
    </location>
</feature>
<name>A0A164VUQ1_9AGAM</name>
<evidence type="ECO:0000259" key="7">
    <source>
        <dbReference type="Pfam" id="PF22725"/>
    </source>
</evidence>
<dbReference type="InterPro" id="IPR055170">
    <property type="entry name" value="GFO_IDH_MocA-like_dom"/>
</dbReference>
<evidence type="ECO:0000313" key="8">
    <source>
        <dbReference type="EMBL" id="KZS94486.1"/>
    </source>
</evidence>
<dbReference type="EMBL" id="KV419404">
    <property type="protein sequence ID" value="KZS94486.1"/>
    <property type="molecule type" value="Genomic_DNA"/>
</dbReference>
<dbReference type="PANTHER" id="PTHR22604">
    <property type="entry name" value="OXIDOREDUCTASES"/>
    <property type="match status" value="1"/>
</dbReference>
<organism evidence="8 9">
    <name type="scientific">Sistotremastrum niveocremeum HHB9708</name>
    <dbReference type="NCBI Taxonomy" id="1314777"/>
    <lineage>
        <taxon>Eukaryota</taxon>
        <taxon>Fungi</taxon>
        <taxon>Dikarya</taxon>
        <taxon>Basidiomycota</taxon>
        <taxon>Agaricomycotina</taxon>
        <taxon>Agaricomycetes</taxon>
        <taxon>Sistotremastrales</taxon>
        <taxon>Sistotremastraceae</taxon>
        <taxon>Sertulicium</taxon>
        <taxon>Sertulicium niveocremeum</taxon>
    </lineage>
</organism>
<dbReference type="Gene3D" id="3.30.360.10">
    <property type="entry name" value="Dihydrodipicolinate Reductase, domain 2"/>
    <property type="match status" value="1"/>
</dbReference>
<evidence type="ECO:0000256" key="3">
    <source>
        <dbReference type="ARBA" id="ARBA00038984"/>
    </source>
</evidence>
<dbReference type="Gene3D" id="3.40.50.720">
    <property type="entry name" value="NAD(P)-binding Rossmann-like Domain"/>
    <property type="match status" value="1"/>
</dbReference>
<dbReference type="Pfam" id="PF01408">
    <property type="entry name" value="GFO_IDH_MocA"/>
    <property type="match status" value="1"/>
</dbReference>
<dbReference type="AlphaFoldDB" id="A0A164VUQ1"/>
<dbReference type="Pfam" id="PF22725">
    <property type="entry name" value="GFO_IDH_MocA_C3"/>
    <property type="match status" value="1"/>
</dbReference>
<comment type="similarity">
    <text evidence="1">Belongs to the Gfo/Idh/MocA family.</text>
</comment>
<dbReference type="STRING" id="1314777.A0A164VUQ1"/>
<dbReference type="InterPro" id="IPR050984">
    <property type="entry name" value="Gfo/Idh/MocA_domain"/>
</dbReference>
<keyword evidence="9" id="KW-1185">Reference proteome</keyword>
<proteinExistence type="inferred from homology"/>
<evidence type="ECO:0000256" key="2">
    <source>
        <dbReference type="ARBA" id="ARBA00023002"/>
    </source>
</evidence>
<dbReference type="EC" id="1.1.1.179" evidence="3"/>
<dbReference type="OrthoDB" id="2129491at2759"/>
<feature type="domain" description="Gfo/Idh/MocA-like oxidoreductase N-terminal" evidence="6">
    <location>
        <begin position="9"/>
        <end position="136"/>
    </location>
</feature>
<dbReference type="Proteomes" id="UP000076722">
    <property type="component" value="Unassembled WGS sequence"/>
</dbReference>
<evidence type="ECO:0000256" key="1">
    <source>
        <dbReference type="ARBA" id="ARBA00010928"/>
    </source>
</evidence>
<dbReference type="SUPFAM" id="SSF55347">
    <property type="entry name" value="Glyceraldehyde-3-phosphate dehydrogenase-like, C-terminal domain"/>
    <property type="match status" value="1"/>
</dbReference>
<evidence type="ECO:0000256" key="5">
    <source>
        <dbReference type="ARBA" id="ARBA00049233"/>
    </source>
</evidence>
<accession>A0A164VUQ1</accession>
<dbReference type="PANTHER" id="PTHR22604:SF105">
    <property type="entry name" value="TRANS-1,2-DIHYDROBENZENE-1,2-DIOL DEHYDROGENASE"/>
    <property type="match status" value="1"/>
</dbReference>
<keyword evidence="2" id="KW-0560">Oxidoreductase</keyword>
<evidence type="ECO:0000256" key="4">
    <source>
        <dbReference type="ARBA" id="ARBA00042988"/>
    </source>
</evidence>
<sequence length="367" mass="40585">MSSPEIFTLRWGIIGAGSISSSFVKDALLDPKTRNVTDVQHTIAAVASRDVKRAQEFIDKYCKPSTVAYGSYEEIVADKNIDAVYIGTPHTHHYANARLALEAGKNVLCEKPFTSNAAELRSLIEIAKKHNVFLMEALWTRFLPISQEIKKITDSGELGDIRVVHADLSGDFDVDHIPKTHRILDPQLGGGALLDLGPYPIIWAMMCLYEHPKNALVAPDHIAGTMLKTPLTGVDASTSFSLTFSKLEAQAILSCSITLPSPNPAVTIRYRNGNVLIHPPPYAPRSYTVQWFDKPGSGKIVKEEKREVTWVGGGWHFQADEVARCVRDGKKESDAWSLDKSLVVMNVFDKVREQGGYKFPEGVEQVV</sequence>
<comment type="catalytic activity">
    <reaction evidence="5">
        <text>D-xylose + NADP(+) = D-xylono-1,5-lactone + NADPH + H(+)</text>
        <dbReference type="Rhea" id="RHEA:22000"/>
        <dbReference type="ChEBI" id="CHEBI:15378"/>
        <dbReference type="ChEBI" id="CHEBI:15867"/>
        <dbReference type="ChEBI" id="CHEBI:53455"/>
        <dbReference type="ChEBI" id="CHEBI:57783"/>
        <dbReference type="ChEBI" id="CHEBI:58349"/>
        <dbReference type="EC" id="1.1.1.179"/>
    </reaction>
</comment>
<evidence type="ECO:0000313" key="9">
    <source>
        <dbReference type="Proteomes" id="UP000076722"/>
    </source>
</evidence>
<dbReference type="InterPro" id="IPR000683">
    <property type="entry name" value="Gfo/Idh/MocA-like_OxRdtase_N"/>
</dbReference>
<protein>
    <recommendedName>
        <fullName evidence="3">D-xylose 1-dehydrogenase (NADP(+), D-xylono-1,5-lactone-forming)</fullName>
        <ecNumber evidence="3">1.1.1.179</ecNumber>
    </recommendedName>
    <alternativeName>
        <fullName evidence="4">D-xylose-NADP dehydrogenase</fullName>
    </alternativeName>
</protein>
<evidence type="ECO:0000259" key="6">
    <source>
        <dbReference type="Pfam" id="PF01408"/>
    </source>
</evidence>
<dbReference type="InterPro" id="IPR036291">
    <property type="entry name" value="NAD(P)-bd_dom_sf"/>
</dbReference>
<reference evidence="8 9" key="1">
    <citation type="journal article" date="2016" name="Mol. Biol. Evol.">
        <title>Comparative Genomics of Early-Diverging Mushroom-Forming Fungi Provides Insights into the Origins of Lignocellulose Decay Capabilities.</title>
        <authorList>
            <person name="Nagy L.G."/>
            <person name="Riley R."/>
            <person name="Tritt A."/>
            <person name="Adam C."/>
            <person name="Daum C."/>
            <person name="Floudas D."/>
            <person name="Sun H."/>
            <person name="Yadav J.S."/>
            <person name="Pangilinan J."/>
            <person name="Larsson K.H."/>
            <person name="Matsuura K."/>
            <person name="Barry K."/>
            <person name="Labutti K."/>
            <person name="Kuo R."/>
            <person name="Ohm R.A."/>
            <person name="Bhattacharya S.S."/>
            <person name="Shirouzu T."/>
            <person name="Yoshinaga Y."/>
            <person name="Martin F.M."/>
            <person name="Grigoriev I.V."/>
            <person name="Hibbett D.S."/>
        </authorList>
    </citation>
    <scope>NUCLEOTIDE SEQUENCE [LARGE SCALE GENOMIC DNA]</scope>
    <source>
        <strain evidence="8 9">HHB9708</strain>
    </source>
</reference>
<dbReference type="GO" id="GO:0000166">
    <property type="term" value="F:nucleotide binding"/>
    <property type="evidence" value="ECO:0007669"/>
    <property type="project" value="InterPro"/>
</dbReference>
<gene>
    <name evidence="8" type="ORF">SISNIDRAFT_439993</name>
</gene>
<dbReference type="GO" id="GO:0047837">
    <property type="term" value="F:D-xylose 1-dehydrogenase (NADP+) activity"/>
    <property type="evidence" value="ECO:0007669"/>
    <property type="project" value="UniProtKB-EC"/>
</dbReference>
<dbReference type="SUPFAM" id="SSF51735">
    <property type="entry name" value="NAD(P)-binding Rossmann-fold domains"/>
    <property type="match status" value="1"/>
</dbReference>